<accession>A0ABT5VDB8</accession>
<evidence type="ECO:0000259" key="1">
    <source>
        <dbReference type="PROSITE" id="PS51186"/>
    </source>
</evidence>
<sequence length="188" mass="22129">MLAAKGRLSIRKLMDCESDYKLLFKWLNDEVVQEFYEGKSVKHTLEQIHDEYRSRAIGENYVQSCIIVYGEIAIGYLQYYHLQPEEIKVYGAARNEQVYGIDLFIGEPTYWNKGIGTDVIKLTVDFLFSKKGVHEIFIDPQTWNERAIACYEKCGFQKVKVLPKREIHDGEYKDNQIMRITHEEFKDN</sequence>
<dbReference type="Gene3D" id="3.40.630.30">
    <property type="match status" value="1"/>
</dbReference>
<dbReference type="PANTHER" id="PTHR43415">
    <property type="entry name" value="SPERMIDINE N(1)-ACETYLTRANSFERASE"/>
    <property type="match status" value="1"/>
</dbReference>
<dbReference type="SUPFAM" id="SSF55729">
    <property type="entry name" value="Acyl-CoA N-acyltransferases (Nat)"/>
    <property type="match status" value="1"/>
</dbReference>
<dbReference type="EMBL" id="JAOTPO010000004">
    <property type="protein sequence ID" value="MDE5413440.1"/>
    <property type="molecule type" value="Genomic_DNA"/>
</dbReference>
<dbReference type="Pfam" id="PF13523">
    <property type="entry name" value="Acetyltransf_8"/>
    <property type="match status" value="1"/>
</dbReference>
<dbReference type="InterPro" id="IPR016181">
    <property type="entry name" value="Acyl_CoA_acyltransferase"/>
</dbReference>
<evidence type="ECO:0000313" key="2">
    <source>
        <dbReference type="EMBL" id="MDE5413440.1"/>
    </source>
</evidence>
<dbReference type="RefSeq" id="WP_275118057.1">
    <property type="nucleotide sequence ID" value="NZ_JAOTPO010000004.1"/>
</dbReference>
<organism evidence="2 3">
    <name type="scientific">Alkalihalobacterium chitinilyticum</name>
    <dbReference type="NCBI Taxonomy" id="2980103"/>
    <lineage>
        <taxon>Bacteria</taxon>
        <taxon>Bacillati</taxon>
        <taxon>Bacillota</taxon>
        <taxon>Bacilli</taxon>
        <taxon>Bacillales</taxon>
        <taxon>Bacillaceae</taxon>
        <taxon>Alkalihalobacterium</taxon>
    </lineage>
</organism>
<comment type="caution">
    <text evidence="2">The sequence shown here is derived from an EMBL/GenBank/DDBJ whole genome shotgun (WGS) entry which is preliminary data.</text>
</comment>
<protein>
    <submittedName>
        <fullName evidence="2">Acetyltransferase</fullName>
    </submittedName>
</protein>
<feature type="domain" description="N-acetyltransferase" evidence="1">
    <location>
        <begin position="8"/>
        <end position="183"/>
    </location>
</feature>
<gene>
    <name evidence="2" type="ORF">N7Z68_08575</name>
</gene>
<dbReference type="Proteomes" id="UP001148125">
    <property type="component" value="Unassembled WGS sequence"/>
</dbReference>
<dbReference type="InterPro" id="IPR000182">
    <property type="entry name" value="GNAT_dom"/>
</dbReference>
<name>A0ABT5VDB8_9BACI</name>
<dbReference type="PROSITE" id="PS51186">
    <property type="entry name" value="GNAT"/>
    <property type="match status" value="1"/>
</dbReference>
<proteinExistence type="predicted"/>
<evidence type="ECO:0000313" key="3">
    <source>
        <dbReference type="Proteomes" id="UP001148125"/>
    </source>
</evidence>
<keyword evidence="3" id="KW-1185">Reference proteome</keyword>
<dbReference type="PANTHER" id="PTHR43415:SF3">
    <property type="entry name" value="GNAT-FAMILY ACETYLTRANSFERASE"/>
    <property type="match status" value="1"/>
</dbReference>
<reference evidence="2" key="1">
    <citation type="submission" date="2024-05" db="EMBL/GenBank/DDBJ databases">
        <title>Alkalihalobacillus sp. strain MEB203 novel alkaliphilic bacterium from Lonar Lake, India.</title>
        <authorList>
            <person name="Joshi A."/>
            <person name="Thite S."/>
            <person name="Mengade P."/>
        </authorList>
    </citation>
    <scope>NUCLEOTIDE SEQUENCE</scope>
    <source>
        <strain evidence="2">MEB 203</strain>
    </source>
</reference>